<evidence type="ECO:0000256" key="1">
    <source>
        <dbReference type="SAM" id="MobiDB-lite"/>
    </source>
</evidence>
<keyword evidence="2" id="KW-0067">ATP-binding</keyword>
<gene>
    <name evidence="2" type="ORF">AVDCRST_MAG66-2227</name>
</gene>
<evidence type="ECO:0000313" key="2">
    <source>
        <dbReference type="EMBL" id="CAA9414085.1"/>
    </source>
</evidence>
<reference evidence="2" key="1">
    <citation type="submission" date="2020-02" db="EMBL/GenBank/DDBJ databases">
        <authorList>
            <person name="Meier V. D."/>
        </authorList>
    </citation>
    <scope>NUCLEOTIDE SEQUENCE</scope>
    <source>
        <strain evidence="2">AVDCRST_MAG66</strain>
    </source>
</reference>
<proteinExistence type="predicted"/>
<feature type="compositionally biased region" description="Basic and acidic residues" evidence="1">
    <location>
        <begin position="22"/>
        <end position="38"/>
    </location>
</feature>
<feature type="compositionally biased region" description="Basic residues" evidence="1">
    <location>
        <begin position="160"/>
        <end position="172"/>
    </location>
</feature>
<feature type="compositionally biased region" description="Basic and acidic residues" evidence="1">
    <location>
        <begin position="181"/>
        <end position="191"/>
    </location>
</feature>
<feature type="compositionally biased region" description="Basic and acidic residues" evidence="1">
    <location>
        <begin position="125"/>
        <end position="136"/>
    </location>
</feature>
<feature type="non-terminal residue" evidence="2">
    <location>
        <position position="259"/>
    </location>
</feature>
<keyword evidence="2" id="KW-0547">Nucleotide-binding</keyword>
<feature type="region of interest" description="Disordered" evidence="1">
    <location>
        <begin position="1"/>
        <end position="259"/>
    </location>
</feature>
<sequence length="259" mass="28481">GQEHRGPRPQHLLRILPRGGGRPHDDPAGPGDRADRAVRVRQVHVPALDQPYARGDPGRLRPGQPGAGRHRPVRPRHRPGDRPPPGGHGLPAAQPLPHDVDLRQRDRRAEAEQQEGEQVGHRRAGREVPARGEPVERGQGPPRQARGRPVRRAAAAPVHRPGHRGAARRAAHGRAVLGARPDLHARDRGPDQRAQAGLHDRHRHPQHAAGRPGERLHRVLQHRGHRQARQAGGDGRDQDDLLLAEAEGHRGLRLGPLRL</sequence>
<protein>
    <submittedName>
        <fullName evidence="2">Phosphate transport ATP-binding protein PstB</fullName>
    </submittedName>
</protein>
<feature type="compositionally biased region" description="Basic and acidic residues" evidence="1">
    <location>
        <begin position="98"/>
        <end position="111"/>
    </location>
</feature>
<feature type="non-terminal residue" evidence="2">
    <location>
        <position position="1"/>
    </location>
</feature>
<feature type="compositionally biased region" description="Basic residues" evidence="1">
    <location>
        <begin position="68"/>
        <end position="79"/>
    </location>
</feature>
<accession>A0A6J4PF09</accession>
<organism evidence="2">
    <name type="scientific">uncultured Pseudonocardia sp</name>
    <dbReference type="NCBI Taxonomy" id="211455"/>
    <lineage>
        <taxon>Bacteria</taxon>
        <taxon>Bacillati</taxon>
        <taxon>Actinomycetota</taxon>
        <taxon>Actinomycetes</taxon>
        <taxon>Pseudonocardiales</taxon>
        <taxon>Pseudonocardiaceae</taxon>
        <taxon>Pseudonocardia</taxon>
        <taxon>environmental samples</taxon>
    </lineage>
</organism>
<name>A0A6J4PF09_9PSEU</name>
<dbReference type="GO" id="GO:0005524">
    <property type="term" value="F:ATP binding"/>
    <property type="evidence" value="ECO:0007669"/>
    <property type="project" value="UniProtKB-KW"/>
</dbReference>
<dbReference type="EMBL" id="CADCUS010000325">
    <property type="protein sequence ID" value="CAA9414085.1"/>
    <property type="molecule type" value="Genomic_DNA"/>
</dbReference>
<dbReference type="AlphaFoldDB" id="A0A6J4PF09"/>
<feature type="compositionally biased region" description="Basic residues" evidence="1">
    <location>
        <begin position="218"/>
        <end position="228"/>
    </location>
</feature>